<proteinExistence type="predicted"/>
<organism evidence="3 4">
    <name type="scientific">Hymenobacter algoricola</name>
    <dbReference type="NCBI Taxonomy" id="486267"/>
    <lineage>
        <taxon>Bacteria</taxon>
        <taxon>Pseudomonadati</taxon>
        <taxon>Bacteroidota</taxon>
        <taxon>Cytophagia</taxon>
        <taxon>Cytophagales</taxon>
        <taxon>Hymenobacteraceae</taxon>
        <taxon>Hymenobacter</taxon>
    </lineage>
</organism>
<sequence length="214" mass="22193">MVERIRRILEVRQLSPTQFADAIGIARPIVSHILSGRNKPSLEVVQKVIAAFPDLSLPWLLSGSGGMLASAAPLVAQEPAREPATAAEAVARPRRARAVVEPPAPPVAIPTAAVAREITTQLPLHLVTTPPVSSAATEPVAAPVEAAPPQPQASPPPAMVATPAPPIISAAAAPAPARVAPALASAFLSGSEKAIRRIVIFYHDGTFADYQPEK</sequence>
<dbReference type="Gene3D" id="1.10.260.40">
    <property type="entry name" value="lambda repressor-like DNA-binding domains"/>
    <property type="match status" value="1"/>
</dbReference>
<reference evidence="4" key="1">
    <citation type="journal article" date="2019" name="Int. J. Syst. Evol. Microbiol.">
        <title>The Global Catalogue of Microorganisms (GCM) 10K type strain sequencing project: providing services to taxonomists for standard genome sequencing and annotation.</title>
        <authorList>
            <consortium name="The Broad Institute Genomics Platform"/>
            <consortium name="The Broad Institute Genome Sequencing Center for Infectious Disease"/>
            <person name="Wu L."/>
            <person name="Ma J."/>
        </authorList>
    </citation>
    <scope>NUCLEOTIDE SEQUENCE [LARGE SCALE GENOMIC DNA]</scope>
    <source>
        <strain evidence="4">JCM 17214</strain>
    </source>
</reference>
<dbReference type="SMART" id="SM00530">
    <property type="entry name" value="HTH_XRE"/>
    <property type="match status" value="1"/>
</dbReference>
<dbReference type="SUPFAM" id="SSF47413">
    <property type="entry name" value="lambda repressor-like DNA-binding domains"/>
    <property type="match status" value="1"/>
</dbReference>
<dbReference type="Pfam" id="PF01381">
    <property type="entry name" value="HTH_3"/>
    <property type="match status" value="1"/>
</dbReference>
<comment type="caution">
    <text evidence="3">The sequence shown here is derived from an EMBL/GenBank/DDBJ whole genome shotgun (WGS) entry which is preliminary data.</text>
</comment>
<dbReference type="RefSeq" id="WP_425553205.1">
    <property type="nucleotide sequence ID" value="NZ_BAABDH010000108.1"/>
</dbReference>
<feature type="compositionally biased region" description="Pro residues" evidence="1">
    <location>
        <begin position="146"/>
        <end position="158"/>
    </location>
</feature>
<dbReference type="InterPro" id="IPR010982">
    <property type="entry name" value="Lambda_DNA-bd_dom_sf"/>
</dbReference>
<dbReference type="InterPro" id="IPR001387">
    <property type="entry name" value="Cro/C1-type_HTH"/>
</dbReference>
<dbReference type="EMBL" id="BAABDH010000108">
    <property type="protein sequence ID" value="GAA3950361.1"/>
    <property type="molecule type" value="Genomic_DNA"/>
</dbReference>
<evidence type="ECO:0000259" key="2">
    <source>
        <dbReference type="PROSITE" id="PS50943"/>
    </source>
</evidence>
<name>A0ABP7NMU2_9BACT</name>
<evidence type="ECO:0000313" key="3">
    <source>
        <dbReference type="EMBL" id="GAA3950361.1"/>
    </source>
</evidence>
<evidence type="ECO:0000256" key="1">
    <source>
        <dbReference type="SAM" id="MobiDB-lite"/>
    </source>
</evidence>
<feature type="domain" description="HTH cro/C1-type" evidence="2">
    <location>
        <begin position="5"/>
        <end position="60"/>
    </location>
</feature>
<feature type="region of interest" description="Disordered" evidence="1">
    <location>
        <begin position="137"/>
        <end position="158"/>
    </location>
</feature>
<gene>
    <name evidence="3" type="ORF">GCM10022406_35270</name>
</gene>
<protein>
    <recommendedName>
        <fullName evidence="2">HTH cro/C1-type domain-containing protein</fullName>
    </recommendedName>
</protein>
<dbReference type="CDD" id="cd00093">
    <property type="entry name" value="HTH_XRE"/>
    <property type="match status" value="1"/>
</dbReference>
<dbReference type="PROSITE" id="PS50943">
    <property type="entry name" value="HTH_CROC1"/>
    <property type="match status" value="1"/>
</dbReference>
<keyword evidence="4" id="KW-1185">Reference proteome</keyword>
<evidence type="ECO:0000313" key="4">
    <source>
        <dbReference type="Proteomes" id="UP001499909"/>
    </source>
</evidence>
<accession>A0ABP7NMU2</accession>
<dbReference type="Proteomes" id="UP001499909">
    <property type="component" value="Unassembled WGS sequence"/>
</dbReference>